<keyword evidence="1 4" id="KW-0349">Heme</keyword>
<dbReference type="PANTHER" id="PTHR30600:SF4">
    <property type="entry name" value="CYTOCHROME C DOMAIN-CONTAINING PROTEIN"/>
    <property type="match status" value="1"/>
</dbReference>
<reference evidence="6 7" key="1">
    <citation type="submission" date="2021-01" db="EMBL/GenBank/DDBJ databases">
        <title>Chryseolinea sp. Jin1 Genome sequencing and assembly.</title>
        <authorList>
            <person name="Kim I."/>
        </authorList>
    </citation>
    <scope>NUCLEOTIDE SEQUENCE [LARGE SCALE GENOMIC DNA]</scope>
    <source>
        <strain evidence="6 7">Jin1</strain>
    </source>
</reference>
<evidence type="ECO:0000313" key="6">
    <source>
        <dbReference type="EMBL" id="MBL0744082.1"/>
    </source>
</evidence>
<evidence type="ECO:0000259" key="5">
    <source>
        <dbReference type="PROSITE" id="PS51007"/>
    </source>
</evidence>
<dbReference type="Proteomes" id="UP000613030">
    <property type="component" value="Unassembled WGS sequence"/>
</dbReference>
<feature type="domain" description="Cytochrome c" evidence="5">
    <location>
        <begin position="318"/>
        <end position="450"/>
    </location>
</feature>
<dbReference type="PIRSF" id="PIRSF028099">
    <property type="entry name" value="DUF1111"/>
    <property type="match status" value="1"/>
</dbReference>
<dbReference type="PANTHER" id="PTHR30600">
    <property type="entry name" value="CYTOCHROME C PEROXIDASE-RELATED"/>
    <property type="match status" value="1"/>
</dbReference>
<dbReference type="EMBL" id="JAERRB010000009">
    <property type="protein sequence ID" value="MBL0744082.1"/>
    <property type="molecule type" value="Genomic_DNA"/>
</dbReference>
<proteinExistence type="predicted"/>
<dbReference type="InterPro" id="IPR051395">
    <property type="entry name" value="Cytochrome_c_Peroxidase/MauG"/>
</dbReference>
<organism evidence="6 7">
    <name type="scientific">Chryseolinea lacunae</name>
    <dbReference type="NCBI Taxonomy" id="2801331"/>
    <lineage>
        <taxon>Bacteria</taxon>
        <taxon>Pseudomonadati</taxon>
        <taxon>Bacteroidota</taxon>
        <taxon>Cytophagia</taxon>
        <taxon>Cytophagales</taxon>
        <taxon>Fulvivirgaceae</taxon>
        <taxon>Chryseolinea</taxon>
    </lineage>
</organism>
<dbReference type="PROSITE" id="PS51007">
    <property type="entry name" value="CYTC"/>
    <property type="match status" value="1"/>
</dbReference>
<dbReference type="Gene3D" id="1.10.760.10">
    <property type="entry name" value="Cytochrome c-like domain"/>
    <property type="match status" value="1"/>
</dbReference>
<keyword evidence="7" id="KW-1185">Reference proteome</keyword>
<protein>
    <submittedName>
        <fullName evidence="6">C-type cytochrome</fullName>
    </submittedName>
</protein>
<evidence type="ECO:0000256" key="2">
    <source>
        <dbReference type="ARBA" id="ARBA00022723"/>
    </source>
</evidence>
<evidence type="ECO:0000256" key="1">
    <source>
        <dbReference type="ARBA" id="ARBA00022617"/>
    </source>
</evidence>
<evidence type="ECO:0000313" key="7">
    <source>
        <dbReference type="Proteomes" id="UP000613030"/>
    </source>
</evidence>
<keyword evidence="2 4" id="KW-0479">Metal-binding</keyword>
<dbReference type="InterPro" id="IPR036909">
    <property type="entry name" value="Cyt_c-like_dom_sf"/>
</dbReference>
<accession>A0ABS1KZI5</accession>
<dbReference type="InterPro" id="IPR010538">
    <property type="entry name" value="DHOR"/>
</dbReference>
<sequence length="450" mass="48774">MIIGIIVSVYACVEPDALQDSDYSEWLSGGSQTVFDNGVGAFSTAFPNLTSAREHVHGIGDGAFGQTFVTAPAPINPGLGPIFNNVSCTSCHVNDGRGKPPGAGEQLSSLLIRISIPGTDAHGGPNPVPGFGGQLQQRGIFGVAPEALVKIEYTEKQYTFADGEAYSLRFPTYSLQNPYTALPAGVMISPRIAPPVFGLGLLEAIDEADILANADVEDMNDDGISGKPNYAWNVVEGKMTLGKFGWKAANPSVLQQSAGAYNEDMGITNFIFPHETAMGQSQYDGRDDEYEVSDSLLHSVAFYIRTLGVPARRSADDAVVLQGKKLFVEGKCAQCHVPRFRTKTDVAFPEISNQVIFPYTDVLVHDMGEDLADNRPDFDANGREWRTAPLWGIGLTRIVNGHQNFLHDGRARTLLEAIMWHGGEAEQSKDFVSNLSKTDRDKLVKFLESL</sequence>
<evidence type="ECO:0000256" key="4">
    <source>
        <dbReference type="PROSITE-ProRule" id="PRU00433"/>
    </source>
</evidence>
<evidence type="ECO:0000256" key="3">
    <source>
        <dbReference type="ARBA" id="ARBA00023004"/>
    </source>
</evidence>
<gene>
    <name evidence="6" type="ORF">JI741_22810</name>
</gene>
<comment type="caution">
    <text evidence="6">The sequence shown here is derived from an EMBL/GenBank/DDBJ whole genome shotgun (WGS) entry which is preliminary data.</text>
</comment>
<name>A0ABS1KZI5_9BACT</name>
<keyword evidence="3 4" id="KW-0408">Iron</keyword>
<dbReference type="InterPro" id="IPR009056">
    <property type="entry name" value="Cyt_c-like_dom"/>
</dbReference>
<dbReference type="Pfam" id="PF06537">
    <property type="entry name" value="DHOR"/>
    <property type="match status" value="1"/>
</dbReference>
<dbReference type="SUPFAM" id="SSF46626">
    <property type="entry name" value="Cytochrome c"/>
    <property type="match status" value="1"/>
</dbReference>